<dbReference type="Pfam" id="PF02522">
    <property type="entry name" value="Antibiotic_NAT"/>
    <property type="match status" value="1"/>
</dbReference>
<dbReference type="GO" id="GO:0046677">
    <property type="term" value="P:response to antibiotic"/>
    <property type="evidence" value="ECO:0007669"/>
    <property type="project" value="InterPro"/>
</dbReference>
<dbReference type="PANTHER" id="PTHR11104:SF0">
    <property type="entry name" value="SPBETA PROPHAGE-DERIVED AMINOGLYCOSIDE N(3')-ACETYLTRANSFERASE-LIKE PROTEIN YOKD"/>
    <property type="match status" value="1"/>
</dbReference>
<dbReference type="EMBL" id="FOAD01000001">
    <property type="protein sequence ID" value="SEK64588.1"/>
    <property type="molecule type" value="Genomic_DNA"/>
</dbReference>
<organism evidence="4 5">
    <name type="scientific">Haloferax larsenii</name>
    <dbReference type="NCBI Taxonomy" id="302484"/>
    <lineage>
        <taxon>Archaea</taxon>
        <taxon>Methanobacteriati</taxon>
        <taxon>Methanobacteriota</taxon>
        <taxon>Stenosarchaea group</taxon>
        <taxon>Halobacteria</taxon>
        <taxon>Halobacteriales</taxon>
        <taxon>Haloferacaceae</taxon>
        <taxon>Haloferax</taxon>
    </lineage>
</organism>
<dbReference type="PANTHER" id="PTHR11104">
    <property type="entry name" value="AMINOGLYCOSIDE N3-ACETYLTRANSFERASE"/>
    <property type="match status" value="1"/>
</dbReference>
<dbReference type="GO" id="GO:0008080">
    <property type="term" value="F:N-acetyltransferase activity"/>
    <property type="evidence" value="ECO:0007669"/>
    <property type="project" value="InterPro"/>
</dbReference>
<dbReference type="OrthoDB" id="312635at2157"/>
<reference evidence="4 5" key="1">
    <citation type="submission" date="2016-10" db="EMBL/GenBank/DDBJ databases">
        <authorList>
            <person name="de Groot N.N."/>
        </authorList>
    </citation>
    <scope>NUCLEOTIDE SEQUENCE [LARGE SCALE GENOMIC DNA]</scope>
    <source>
        <strain evidence="4 5">CDM_5</strain>
    </source>
</reference>
<dbReference type="SUPFAM" id="SSF110710">
    <property type="entry name" value="TTHA0583/YokD-like"/>
    <property type="match status" value="1"/>
</dbReference>
<gene>
    <name evidence="4" type="ORF">SAMN04488691_101982</name>
</gene>
<protein>
    <submittedName>
        <fullName evidence="4">Aminoglycoside 3-N-acetyltransferase</fullName>
    </submittedName>
</protein>
<evidence type="ECO:0000313" key="4">
    <source>
        <dbReference type="EMBL" id="SEK64588.1"/>
    </source>
</evidence>
<evidence type="ECO:0000256" key="2">
    <source>
        <dbReference type="ARBA" id="ARBA00022679"/>
    </source>
</evidence>
<dbReference type="InterPro" id="IPR003679">
    <property type="entry name" value="Amioglycoside_AcTrfase"/>
</dbReference>
<evidence type="ECO:0000313" key="5">
    <source>
        <dbReference type="Proteomes" id="UP000183894"/>
    </source>
</evidence>
<sequence length="268" mass="29023">MSEVDAIDRVDDPVTVSSLVSDLRELGVSAGDTLVVHSSLSSLGWVAGGPQAVVDALQTVLTDSGTLVMQTHTGQYSDPAVWENPPVPDHWVPQIRNEMPPFRPEVTPTRGMGTIPECFRNYPGVVRSDHPVYSAAAWGAEAEGIVADHSIDHGLGETSPLARAYDRDADVLHLGTGYSTNTSIHLAEYRADFDKEYTTSSAPLLRDGERVVVEYDDLETSTDDFEELGADFEAEVGVTEGVVGAATCKLMDQPELVDFAVDWFEANR</sequence>
<accession>A0A1H7IQA1</accession>
<dbReference type="AlphaFoldDB" id="A0A1H7IQA1"/>
<keyword evidence="2 4" id="KW-0808">Transferase</keyword>
<name>A0A1H7IQA1_HALLR</name>
<evidence type="ECO:0000256" key="3">
    <source>
        <dbReference type="ARBA" id="ARBA00023315"/>
    </source>
</evidence>
<dbReference type="RefSeq" id="WP_074792413.1">
    <property type="nucleotide sequence ID" value="NZ_FOAD01000001.1"/>
</dbReference>
<dbReference type="Proteomes" id="UP000183894">
    <property type="component" value="Unassembled WGS sequence"/>
</dbReference>
<comment type="similarity">
    <text evidence="1">Belongs to the antibiotic N-acetyltransferase family.</text>
</comment>
<keyword evidence="3" id="KW-0012">Acyltransferase</keyword>
<proteinExistence type="inferred from homology"/>
<dbReference type="InterPro" id="IPR028345">
    <property type="entry name" value="Antibiotic_NAT-like"/>
</dbReference>
<evidence type="ECO:0000256" key="1">
    <source>
        <dbReference type="ARBA" id="ARBA00006383"/>
    </source>
</evidence>